<dbReference type="CDD" id="cd07960">
    <property type="entry name" value="Anticodon_Ia_Ile_BEm"/>
    <property type="match status" value="1"/>
</dbReference>
<reference evidence="15" key="1">
    <citation type="submission" date="2012-02" db="EMBL/GenBank/DDBJ databases">
        <title>The complete genome of Halobacteroides halobius DSM 5150.</title>
        <authorList>
            <person name="Lucas S."/>
            <person name="Copeland A."/>
            <person name="Lapidus A."/>
            <person name="Glavina del Rio T."/>
            <person name="Dalin E."/>
            <person name="Tice H."/>
            <person name="Bruce D."/>
            <person name="Goodwin L."/>
            <person name="Pitluck S."/>
            <person name="Peters L."/>
            <person name="Mikhailova N."/>
            <person name="Gu W."/>
            <person name="Kyrpides N."/>
            <person name="Mavromatis K."/>
            <person name="Ivanova N."/>
            <person name="Brettin T."/>
            <person name="Detter J.C."/>
            <person name="Han C."/>
            <person name="Larimer F."/>
            <person name="Land M."/>
            <person name="Hauser L."/>
            <person name="Markowitz V."/>
            <person name="Cheng J.-F."/>
            <person name="Hugenholtz P."/>
            <person name="Woyke T."/>
            <person name="Wu D."/>
            <person name="Tindall B."/>
            <person name="Pomrenke H."/>
            <person name="Brambilla E."/>
            <person name="Klenk H.-P."/>
            <person name="Eisen J.A."/>
        </authorList>
    </citation>
    <scope>NUCLEOTIDE SEQUENCE [LARGE SCALE GENOMIC DNA]</scope>
    <source>
        <strain evidence="15">ATCC 35273 / DSM 5150 / MD-1</strain>
    </source>
</reference>
<keyword evidence="3 10" id="KW-0436">Ligase</keyword>
<sequence length="930" mass="106351">MGYKDTLNLPDTEFPMRANLSEREPKFQKFWQENNIYKAALEQREGKEQFILHDGPPYANGDIHIGHALNKTLKDVVTRYYHLQGYQSPYVPGWDTHGLPIEHKVTSELDKDEREKLSIPELRDQCKDYALNYVERQKGQFKRLGVWGDWDNPYITLQPEYEAKQIDVFGKMALDGLLFRGLKPVHWCTNCETALAEAEIEYEDINGPSIFVKFPVKEGKVLGGEELTSDDYVVIWTTTPWTIPANQAISIHPDFEYVIAETETGRLVAAKELVAEMMEICDIEDYKIAAEFKGEELEGVICNHPFFDRESPLILGDHVTLEQGSGCVHTAPGHGHEDYVIGQEYDLDVYAPMDDKGVFTEEAGEDFVGKHYDKANIKVTELLKEDDLLMNLNFIDHSYPHCWRCKNPVIFRATEQWFASVEDIKDEALDAVKEVDWYPEWGEGRLANMIENRNDWCISRQRVWGVPIPIFYCDDCGEPLITEESIAAVKELFANEGSGSWYQKDVDEILPEEISCGDCGHNDFTKEYDIMDVWFDSGASHASVLENYDILDRPADLYLEGTDQYRGWFNSSLLTSIAARGEAPYKAVVTNGFTVDKNGKKMSKSVGNVVSPHEVIDQYGADILRLWVASSNFKEDVRISDKILSENSEVYRRIRNTARYILGNLSDFNPQEDAVASEELTEIDQWALMKLQELLKVAEDAYESYEFHKVYHAVHNFCTVEMSSFYMDVLKDRLYTLAKDDRVRRSGQTAMYEILITLTKIVAPILVHTAEEIWQNLPEGKEAKSIFLTDWPEVNEEYLNDELAEKWSKFLEIRKDISKAIELAREEKVVGHSLDAAVKLYPTEDQHQLLDHFGNLAELLIVSDLTLATPNAEANEENLYTGQNTDIKVAVTQAPGEKCDRCWNYSPTVGQNEEHSDICAECLEVVKELQ</sequence>
<dbReference type="RefSeq" id="WP_015326548.1">
    <property type="nucleotide sequence ID" value="NC_019978.1"/>
</dbReference>
<evidence type="ECO:0000259" key="12">
    <source>
        <dbReference type="Pfam" id="PF06827"/>
    </source>
</evidence>
<dbReference type="AlphaFoldDB" id="L0K9R4"/>
<dbReference type="PROSITE" id="PS00178">
    <property type="entry name" value="AA_TRNA_LIGASE_I"/>
    <property type="match status" value="1"/>
</dbReference>
<dbReference type="EMBL" id="CP003359">
    <property type="protein sequence ID" value="AGB40823.1"/>
    <property type="molecule type" value="Genomic_DNA"/>
</dbReference>
<keyword evidence="15" id="KW-1185">Reference proteome</keyword>
<dbReference type="NCBIfam" id="TIGR00392">
    <property type="entry name" value="ileS"/>
    <property type="match status" value="1"/>
</dbReference>
<feature type="binding site" evidence="10">
    <location>
        <position position="899"/>
    </location>
    <ligand>
        <name>Zn(2+)</name>
        <dbReference type="ChEBI" id="CHEBI:29105"/>
    </ligand>
</feature>
<gene>
    <name evidence="10" type="primary">ileS</name>
    <name evidence="14" type="ordered locus">Halha_0857</name>
</gene>
<feature type="binding site" evidence="10">
    <location>
        <position position="560"/>
    </location>
    <ligand>
        <name>L-isoleucyl-5'-AMP</name>
        <dbReference type="ChEBI" id="CHEBI:178002"/>
    </ligand>
</feature>
<comment type="subcellular location">
    <subcellularLocation>
        <location evidence="10">Cytoplasm</location>
    </subcellularLocation>
</comment>
<feature type="short sequence motif" description="'HIGH' region" evidence="10">
    <location>
        <begin position="57"/>
        <end position="67"/>
    </location>
</feature>
<dbReference type="SUPFAM" id="SSF52374">
    <property type="entry name" value="Nucleotidylyl transferase"/>
    <property type="match status" value="1"/>
</dbReference>
<comment type="cofactor">
    <cofactor evidence="10">
        <name>Zn(2+)</name>
        <dbReference type="ChEBI" id="CHEBI:29105"/>
    </cofactor>
    <text evidence="10">Binds 1 zinc ion per subunit.</text>
</comment>
<dbReference type="PRINTS" id="PR00984">
    <property type="entry name" value="TRNASYNTHILE"/>
</dbReference>
<evidence type="ECO:0000256" key="2">
    <source>
        <dbReference type="ARBA" id="ARBA00022490"/>
    </source>
</evidence>
<dbReference type="Pfam" id="PF06827">
    <property type="entry name" value="zf-FPG_IleRS"/>
    <property type="match status" value="1"/>
</dbReference>
<evidence type="ECO:0000256" key="8">
    <source>
        <dbReference type="ARBA" id="ARBA00025217"/>
    </source>
</evidence>
<dbReference type="InterPro" id="IPR010663">
    <property type="entry name" value="Znf_FPG/IleRS"/>
</dbReference>
<dbReference type="HOGENOM" id="CLU_001493_7_0_9"/>
<keyword evidence="4 10" id="KW-0547">Nucleotide-binding</keyword>
<dbReference type="CDD" id="cd00818">
    <property type="entry name" value="IleRS_core"/>
    <property type="match status" value="1"/>
</dbReference>
<evidence type="ECO:0000256" key="7">
    <source>
        <dbReference type="ARBA" id="ARBA00023146"/>
    </source>
</evidence>
<dbReference type="InterPro" id="IPR013155">
    <property type="entry name" value="M/V/L/I-tRNA-synth_anticd-bd"/>
</dbReference>
<dbReference type="Gene3D" id="1.10.730.20">
    <property type="match status" value="1"/>
</dbReference>
<keyword evidence="2 10" id="KW-0963">Cytoplasm</keyword>
<dbReference type="FunFam" id="1.10.730.20:FF:000001">
    <property type="entry name" value="Isoleucine--tRNA ligase"/>
    <property type="match status" value="1"/>
</dbReference>
<feature type="short sequence motif" description="'KMSKS' region" evidence="10">
    <location>
        <begin position="601"/>
        <end position="605"/>
    </location>
</feature>
<evidence type="ECO:0000256" key="3">
    <source>
        <dbReference type="ARBA" id="ARBA00022598"/>
    </source>
</evidence>
<dbReference type="OrthoDB" id="9810365at2"/>
<dbReference type="InterPro" id="IPR050081">
    <property type="entry name" value="Ile-tRNA_ligase"/>
</dbReference>
<keyword evidence="6 10" id="KW-0648">Protein biosynthesis</keyword>
<keyword evidence="10" id="KW-0862">Zinc</keyword>
<comment type="catalytic activity">
    <reaction evidence="9 10">
        <text>tRNA(Ile) + L-isoleucine + ATP = L-isoleucyl-tRNA(Ile) + AMP + diphosphate</text>
        <dbReference type="Rhea" id="RHEA:11060"/>
        <dbReference type="Rhea" id="RHEA-COMP:9666"/>
        <dbReference type="Rhea" id="RHEA-COMP:9695"/>
        <dbReference type="ChEBI" id="CHEBI:30616"/>
        <dbReference type="ChEBI" id="CHEBI:33019"/>
        <dbReference type="ChEBI" id="CHEBI:58045"/>
        <dbReference type="ChEBI" id="CHEBI:78442"/>
        <dbReference type="ChEBI" id="CHEBI:78528"/>
        <dbReference type="ChEBI" id="CHEBI:456215"/>
        <dbReference type="EC" id="6.1.1.5"/>
    </reaction>
</comment>
<dbReference type="GO" id="GO:0004822">
    <property type="term" value="F:isoleucine-tRNA ligase activity"/>
    <property type="evidence" value="ECO:0007669"/>
    <property type="project" value="UniProtKB-UniRule"/>
</dbReference>
<feature type="domain" description="Aminoacyl-tRNA synthetase class Ia" evidence="11">
    <location>
        <begin position="27"/>
        <end position="640"/>
    </location>
</feature>
<dbReference type="InterPro" id="IPR002301">
    <property type="entry name" value="Ile-tRNA-ligase"/>
</dbReference>
<dbReference type="FunFam" id="3.40.50.620:FF:000152">
    <property type="entry name" value="Isoleucine--tRNA ligase"/>
    <property type="match status" value="1"/>
</dbReference>
<dbReference type="InterPro" id="IPR009080">
    <property type="entry name" value="tRNAsynth_Ia_anticodon-bd"/>
</dbReference>
<dbReference type="Gene3D" id="3.40.50.620">
    <property type="entry name" value="HUPs"/>
    <property type="match status" value="2"/>
</dbReference>
<keyword evidence="10" id="KW-0479">Metal-binding</keyword>
<evidence type="ECO:0000259" key="11">
    <source>
        <dbReference type="Pfam" id="PF00133"/>
    </source>
</evidence>
<dbReference type="eggNOG" id="COG0060">
    <property type="taxonomic scope" value="Bacteria"/>
</dbReference>
<evidence type="ECO:0000256" key="1">
    <source>
        <dbReference type="ARBA" id="ARBA00006887"/>
    </source>
</evidence>
<proteinExistence type="inferred from homology"/>
<dbReference type="Pfam" id="PF08264">
    <property type="entry name" value="Anticodon_1"/>
    <property type="match status" value="1"/>
</dbReference>
<dbReference type="STRING" id="748449.Halha_0857"/>
<comment type="similarity">
    <text evidence="1 10">Belongs to the class-I aminoacyl-tRNA synthetase family. IleS type 1 subfamily.</text>
</comment>
<dbReference type="PANTHER" id="PTHR42765:SF1">
    <property type="entry name" value="ISOLEUCINE--TRNA LIGASE, MITOCHONDRIAL"/>
    <property type="match status" value="1"/>
</dbReference>
<dbReference type="GO" id="GO:0002161">
    <property type="term" value="F:aminoacyl-tRNA deacylase activity"/>
    <property type="evidence" value="ECO:0007669"/>
    <property type="project" value="InterPro"/>
</dbReference>
<protein>
    <recommendedName>
        <fullName evidence="10">Isoleucine--tRNA ligase</fullName>
        <ecNumber evidence="10">6.1.1.5</ecNumber>
    </recommendedName>
    <alternativeName>
        <fullName evidence="10">Isoleucyl-tRNA synthetase</fullName>
        <shortName evidence="10">IleRS</shortName>
    </alternativeName>
</protein>
<dbReference type="GO" id="GO:0000049">
    <property type="term" value="F:tRNA binding"/>
    <property type="evidence" value="ECO:0007669"/>
    <property type="project" value="InterPro"/>
</dbReference>
<dbReference type="PATRIC" id="fig|748449.3.peg.816"/>
<dbReference type="InterPro" id="IPR009008">
    <property type="entry name" value="Val/Leu/Ile-tRNA-synth_edit"/>
</dbReference>
<evidence type="ECO:0000256" key="10">
    <source>
        <dbReference type="HAMAP-Rule" id="MF_02002"/>
    </source>
</evidence>
<organism evidence="14 15">
    <name type="scientific">Halobacteroides halobius (strain ATCC 35273 / DSM 5150 / MD-1)</name>
    <dbReference type="NCBI Taxonomy" id="748449"/>
    <lineage>
        <taxon>Bacteria</taxon>
        <taxon>Bacillati</taxon>
        <taxon>Bacillota</taxon>
        <taxon>Clostridia</taxon>
        <taxon>Halanaerobiales</taxon>
        <taxon>Halobacteroidaceae</taxon>
        <taxon>Halobacteroides</taxon>
    </lineage>
</organism>
<evidence type="ECO:0000256" key="5">
    <source>
        <dbReference type="ARBA" id="ARBA00022840"/>
    </source>
</evidence>
<evidence type="ECO:0000256" key="9">
    <source>
        <dbReference type="ARBA" id="ARBA00048359"/>
    </source>
</evidence>
<comment type="function">
    <text evidence="8 10">Catalyzes the attachment of isoleucine to tRNA(Ile). As IleRS can inadvertently accommodate and process structurally similar amino acids such as valine, to avoid such errors it has two additional distinct tRNA(Ile)-dependent editing activities. One activity is designated as 'pretransfer' editing and involves the hydrolysis of activated Val-AMP. The other activity is designated 'posttransfer' editing and involves deacylation of mischarged Val-tRNA(Ile).</text>
</comment>
<keyword evidence="5 10" id="KW-0067">ATP-binding</keyword>
<dbReference type="Pfam" id="PF00133">
    <property type="entry name" value="tRNA-synt_1"/>
    <property type="match status" value="1"/>
</dbReference>
<feature type="domain" description="Zinc finger FPG/IleRS-type" evidence="12">
    <location>
        <begin position="896"/>
        <end position="924"/>
    </location>
</feature>
<feature type="binding site" evidence="10">
    <location>
        <position position="902"/>
    </location>
    <ligand>
        <name>Zn(2+)</name>
        <dbReference type="ChEBI" id="CHEBI:29105"/>
    </ligand>
</feature>
<name>L0K9R4_HALHC</name>
<dbReference type="InterPro" id="IPR014729">
    <property type="entry name" value="Rossmann-like_a/b/a_fold"/>
</dbReference>
<dbReference type="HAMAP" id="MF_02002">
    <property type="entry name" value="Ile_tRNA_synth_type1"/>
    <property type="match status" value="1"/>
</dbReference>
<evidence type="ECO:0000313" key="15">
    <source>
        <dbReference type="Proteomes" id="UP000010880"/>
    </source>
</evidence>
<dbReference type="InterPro" id="IPR001412">
    <property type="entry name" value="aa-tRNA-synth_I_CS"/>
</dbReference>
<dbReference type="SUPFAM" id="SSF47323">
    <property type="entry name" value="Anticodon-binding domain of a subclass of class I aminoacyl-tRNA synthetases"/>
    <property type="match status" value="1"/>
</dbReference>
<dbReference type="GO" id="GO:0005829">
    <property type="term" value="C:cytosol"/>
    <property type="evidence" value="ECO:0007669"/>
    <property type="project" value="TreeGrafter"/>
</dbReference>
<dbReference type="KEGG" id="hhl:Halha_0857"/>
<dbReference type="Gene3D" id="1.10.10.830">
    <property type="entry name" value="Ile-tRNA synthetase CP2 domain-like"/>
    <property type="match status" value="1"/>
</dbReference>
<dbReference type="Proteomes" id="UP000010880">
    <property type="component" value="Chromosome"/>
</dbReference>
<dbReference type="GO" id="GO:0005524">
    <property type="term" value="F:ATP binding"/>
    <property type="evidence" value="ECO:0007669"/>
    <property type="project" value="UniProtKB-UniRule"/>
</dbReference>
<dbReference type="GO" id="GO:0006428">
    <property type="term" value="P:isoleucyl-tRNA aminoacylation"/>
    <property type="evidence" value="ECO:0007669"/>
    <property type="project" value="UniProtKB-UniRule"/>
</dbReference>
<feature type="binding site" evidence="10">
    <location>
        <position position="922"/>
    </location>
    <ligand>
        <name>Zn(2+)</name>
        <dbReference type="ChEBI" id="CHEBI:29105"/>
    </ligand>
</feature>
<comment type="domain">
    <text evidence="10">IleRS has two distinct active sites: one for aminoacylation and one for editing. The misactivated valine is translocated from the active site to the editing site, which sterically excludes the correctly activated isoleucine. The single editing site contains two valyl binding pockets, one specific for each substrate (Val-AMP or Val-tRNA(Ile)).</text>
</comment>
<evidence type="ECO:0000256" key="6">
    <source>
        <dbReference type="ARBA" id="ARBA00022917"/>
    </source>
</evidence>
<dbReference type="PANTHER" id="PTHR42765">
    <property type="entry name" value="SOLEUCYL-TRNA SYNTHETASE"/>
    <property type="match status" value="1"/>
</dbReference>
<dbReference type="SUPFAM" id="SSF50677">
    <property type="entry name" value="ValRS/IleRS/LeuRS editing domain"/>
    <property type="match status" value="1"/>
</dbReference>
<keyword evidence="7 10" id="KW-0030">Aminoacyl-tRNA synthetase</keyword>
<accession>L0K9R4</accession>
<evidence type="ECO:0000313" key="14">
    <source>
        <dbReference type="EMBL" id="AGB40823.1"/>
    </source>
</evidence>
<feature type="binding site" evidence="10">
    <location>
        <position position="919"/>
    </location>
    <ligand>
        <name>Zn(2+)</name>
        <dbReference type="ChEBI" id="CHEBI:29105"/>
    </ligand>
</feature>
<dbReference type="InterPro" id="IPR023585">
    <property type="entry name" value="Ile-tRNA-ligase_type1"/>
</dbReference>
<dbReference type="InterPro" id="IPR033708">
    <property type="entry name" value="Anticodon_Ile_BEm"/>
</dbReference>
<comment type="subunit">
    <text evidence="10">Monomer.</text>
</comment>
<dbReference type="EC" id="6.1.1.5" evidence="10"/>
<evidence type="ECO:0000259" key="13">
    <source>
        <dbReference type="Pfam" id="PF08264"/>
    </source>
</evidence>
<dbReference type="GO" id="GO:0008270">
    <property type="term" value="F:zinc ion binding"/>
    <property type="evidence" value="ECO:0007669"/>
    <property type="project" value="UniProtKB-UniRule"/>
</dbReference>
<feature type="domain" description="Methionyl/Valyl/Leucyl/Isoleucyl-tRNA synthetase anticodon-binding" evidence="13">
    <location>
        <begin position="684"/>
        <end position="839"/>
    </location>
</feature>
<evidence type="ECO:0000256" key="4">
    <source>
        <dbReference type="ARBA" id="ARBA00022741"/>
    </source>
</evidence>
<dbReference type="InterPro" id="IPR002300">
    <property type="entry name" value="aa-tRNA-synth_Ia"/>
</dbReference>
<feature type="binding site" evidence="10">
    <location>
        <position position="604"/>
    </location>
    <ligand>
        <name>ATP</name>
        <dbReference type="ChEBI" id="CHEBI:30616"/>
    </ligand>
</feature>